<dbReference type="GO" id="GO:0002098">
    <property type="term" value="P:tRNA wobble uridine modification"/>
    <property type="evidence" value="ECO:0007669"/>
    <property type="project" value="InterPro"/>
</dbReference>
<keyword evidence="8 11" id="KW-0520">NAD</keyword>
<evidence type="ECO:0000313" key="14">
    <source>
        <dbReference type="Proteomes" id="UP000018840"/>
    </source>
</evidence>
<dbReference type="Pfam" id="PF13932">
    <property type="entry name" value="SAM_GIDA_C"/>
    <property type="match status" value="1"/>
</dbReference>
<comment type="similarity">
    <text evidence="3 11">Belongs to the MnmG family.</text>
</comment>
<dbReference type="SUPFAM" id="SSF51905">
    <property type="entry name" value="FAD/NAD(P)-binding domain"/>
    <property type="match status" value="1"/>
</dbReference>
<dbReference type="InterPro" id="IPR036188">
    <property type="entry name" value="FAD/NAD-bd_sf"/>
</dbReference>
<evidence type="ECO:0000256" key="8">
    <source>
        <dbReference type="ARBA" id="ARBA00023027"/>
    </source>
</evidence>
<dbReference type="InterPro" id="IPR040131">
    <property type="entry name" value="MnmG_N"/>
</dbReference>
<dbReference type="InterPro" id="IPR044920">
    <property type="entry name" value="MnmG_C_subdom_sf"/>
</dbReference>
<comment type="caution">
    <text evidence="13">The sequence shown here is derived from an EMBL/GenBank/DDBJ whole genome shotgun (WGS) entry which is preliminary data.</text>
</comment>
<dbReference type="PROSITE" id="PS01281">
    <property type="entry name" value="GIDA_2"/>
    <property type="match status" value="1"/>
</dbReference>
<evidence type="ECO:0000256" key="10">
    <source>
        <dbReference type="ARBA" id="ARBA00031800"/>
    </source>
</evidence>
<dbReference type="InterPro" id="IPR004416">
    <property type="entry name" value="MnmG"/>
</dbReference>
<evidence type="ECO:0000256" key="7">
    <source>
        <dbReference type="ARBA" id="ARBA00022827"/>
    </source>
</evidence>
<dbReference type="Gene3D" id="1.10.10.1800">
    <property type="entry name" value="tRNA uridine 5-carboxymethylaminomethyl modification enzyme MnmG/GidA"/>
    <property type="match status" value="1"/>
</dbReference>
<evidence type="ECO:0000313" key="13">
    <source>
        <dbReference type="EMBL" id="ETI86762.1"/>
    </source>
</evidence>
<dbReference type="HAMAP" id="MF_00129">
    <property type="entry name" value="MnmG_GidA"/>
    <property type="match status" value="1"/>
</dbReference>
<keyword evidence="7 11" id="KW-0274">FAD</keyword>
<dbReference type="FunFam" id="1.10.150.570:FF:000001">
    <property type="entry name" value="tRNA uridine 5-carboxymethylaminomethyl modification enzyme MnmG"/>
    <property type="match status" value="1"/>
</dbReference>
<evidence type="ECO:0000256" key="6">
    <source>
        <dbReference type="ARBA" id="ARBA00022694"/>
    </source>
</evidence>
<evidence type="ECO:0000259" key="12">
    <source>
        <dbReference type="SMART" id="SM01228"/>
    </source>
</evidence>
<organism evidence="13 14">
    <name type="scientific">Negativicoccus succinicivorans DORA_17_25</name>
    <dbReference type="NCBI Taxonomy" id="1403945"/>
    <lineage>
        <taxon>Bacteria</taxon>
        <taxon>Bacillati</taxon>
        <taxon>Bacillota</taxon>
        <taxon>Negativicutes</taxon>
        <taxon>Veillonellales</taxon>
        <taxon>Veillonellaceae</taxon>
        <taxon>Negativicoccus</taxon>
    </lineage>
</organism>
<name>W1TYU8_9FIRM</name>
<dbReference type="PATRIC" id="fig|1403945.3.peg.561"/>
<dbReference type="GO" id="GO:0050660">
    <property type="term" value="F:flavin adenine dinucleotide binding"/>
    <property type="evidence" value="ECO:0007669"/>
    <property type="project" value="UniProtKB-UniRule"/>
</dbReference>
<dbReference type="PRINTS" id="PR00411">
    <property type="entry name" value="PNDRDTASEI"/>
</dbReference>
<dbReference type="GO" id="GO:0030488">
    <property type="term" value="P:tRNA methylation"/>
    <property type="evidence" value="ECO:0007669"/>
    <property type="project" value="TreeGrafter"/>
</dbReference>
<comment type="subcellular location">
    <subcellularLocation>
        <location evidence="11">Cytoplasm</location>
    </subcellularLocation>
</comment>
<dbReference type="PANTHER" id="PTHR11806:SF0">
    <property type="entry name" value="PROTEIN MTO1 HOMOLOG, MITOCHONDRIAL"/>
    <property type="match status" value="1"/>
</dbReference>
<evidence type="ECO:0000256" key="11">
    <source>
        <dbReference type="HAMAP-Rule" id="MF_00129"/>
    </source>
</evidence>
<dbReference type="FunFam" id="3.50.50.60:FF:000002">
    <property type="entry name" value="tRNA uridine 5-carboxymethylaminomethyl modification enzyme MnmG"/>
    <property type="match status" value="1"/>
</dbReference>
<feature type="domain" description="tRNA uridine 5-carboxymethylaminomethyl modification enzyme C-terminal subdomain" evidence="12">
    <location>
        <begin position="558"/>
        <end position="629"/>
    </location>
</feature>
<evidence type="ECO:0000256" key="3">
    <source>
        <dbReference type="ARBA" id="ARBA00007653"/>
    </source>
</evidence>
<reference evidence="13 14" key="1">
    <citation type="submission" date="2013-12" db="EMBL/GenBank/DDBJ databases">
        <title>A Varibaculum cambriense genome reconstructed from a premature infant gut community with otherwise low bacterial novelty that shifts toward anaerobic metabolism during the third week of life.</title>
        <authorList>
            <person name="Brown C.T."/>
            <person name="Sharon I."/>
            <person name="Thomas B.C."/>
            <person name="Castelle C.J."/>
            <person name="Morowitz M.J."/>
            <person name="Banfield J.F."/>
        </authorList>
    </citation>
    <scope>NUCLEOTIDE SEQUENCE [LARGE SCALE GENOMIC DNA]</scope>
    <source>
        <strain evidence="14">DORA_17_25</strain>
    </source>
</reference>
<dbReference type="InterPro" id="IPR049312">
    <property type="entry name" value="GIDA_C_N"/>
</dbReference>
<feature type="binding site" evidence="11">
    <location>
        <position position="384"/>
    </location>
    <ligand>
        <name>FAD</name>
        <dbReference type="ChEBI" id="CHEBI:57692"/>
    </ligand>
</feature>
<feature type="binding site" evidence="11">
    <location>
        <position position="140"/>
    </location>
    <ligand>
        <name>FAD</name>
        <dbReference type="ChEBI" id="CHEBI:57692"/>
    </ligand>
</feature>
<dbReference type="Pfam" id="PF01134">
    <property type="entry name" value="GIDA"/>
    <property type="match status" value="1"/>
</dbReference>
<feature type="binding site" evidence="11">
    <location>
        <begin position="28"/>
        <end position="33"/>
    </location>
    <ligand>
        <name>FAD</name>
        <dbReference type="ChEBI" id="CHEBI:57692"/>
    </ligand>
</feature>
<dbReference type="PRINTS" id="PR00368">
    <property type="entry name" value="FADPNR"/>
</dbReference>
<dbReference type="NCBIfam" id="TIGR00136">
    <property type="entry name" value="mnmG_gidA"/>
    <property type="match status" value="1"/>
</dbReference>
<gene>
    <name evidence="11" type="primary">mnmG</name>
    <name evidence="11" type="synonym">gidA</name>
    <name evidence="13" type="ORF">Q612_NSC00279G0024</name>
</gene>
<comment type="subunit">
    <text evidence="9 11">Homodimer. Heterotetramer of two MnmE and two MnmG subunits.</text>
</comment>
<evidence type="ECO:0000256" key="9">
    <source>
        <dbReference type="ARBA" id="ARBA00025948"/>
    </source>
</evidence>
<dbReference type="Gene3D" id="3.50.50.60">
    <property type="entry name" value="FAD/NAD(P)-binding domain"/>
    <property type="match status" value="2"/>
</dbReference>
<keyword evidence="5 11" id="KW-0285">Flavoprotein</keyword>
<dbReference type="PANTHER" id="PTHR11806">
    <property type="entry name" value="GLUCOSE INHIBITED DIVISION PROTEIN A"/>
    <property type="match status" value="1"/>
</dbReference>
<keyword evidence="6 11" id="KW-0819">tRNA processing</keyword>
<dbReference type="InterPro" id="IPR047001">
    <property type="entry name" value="MnmG_C_subdom"/>
</dbReference>
<dbReference type="InterPro" id="IPR020595">
    <property type="entry name" value="MnmG-rel_CS"/>
</dbReference>
<comment type="cofactor">
    <cofactor evidence="1 11">
        <name>FAD</name>
        <dbReference type="ChEBI" id="CHEBI:57692"/>
    </cofactor>
</comment>
<dbReference type="SMART" id="SM01228">
    <property type="entry name" value="GIDA_assoc_3"/>
    <property type="match status" value="1"/>
</dbReference>
<keyword evidence="11" id="KW-0963">Cytoplasm</keyword>
<dbReference type="PROSITE" id="PS01280">
    <property type="entry name" value="GIDA_1"/>
    <property type="match status" value="1"/>
</dbReference>
<feature type="binding site" evidence="11">
    <location>
        <position position="195"/>
    </location>
    <ligand>
        <name>FAD</name>
        <dbReference type="ChEBI" id="CHEBI:57692"/>
    </ligand>
</feature>
<sequence length="643" mass="71371">MKFSDVFASASKGKNMYEVASYDVIVIGAGHAGCEAGLAAARLGARTLLCTISLENIAMMPCNPAIGGPGKSQLVRELDALGGQMGIVADETAIQMRMLNRGKGPAVHALRAQNDKNAYHRRMKQIVENEPRLDVKQLMVTDLLVEDGRVTGVKTELDEAYRAKAVVLATGTYLQGEILIGTHKYSGGPNGYRASLKLADSLRAHGVELRRFKTGTPSRVDLRTLSLERMERQDGDKDFHTFSFLSERKDRNATCCWLTYTNAETHAIIRANLDRAPLYAGLVHGVGARYCPSIEDKVVRFADKERHQLFIEPEGLETNEMYVQGMSTSLPMDVQYAFLRTIPGLEHVEIMRPAYAIEYECLDPLQLTAGLRYKKCDGLFSAGQANGTSGYEEAAAQGFIAGINAAHYVLGKEPFTLTRAQAYIGTLIDDLVTKGTNEPYRMMTSRSEYRLLLRQDNADLRLTPLGRTLGLVSDERWARYEAKRAAVEEGHRKLNETMLTPTAETNAYLTSLGSAALKTGTTAAQLLRRPEISYRDIAHLLGWDDPGIDVREELSVSTKYEGYITKQEERIRRQQKMETTQLADDLPYDTLRGISIEARQKLQQIKPATLGQASRVSGVSPADITVLMIYLEQQRRQGVNYDA</sequence>
<dbReference type="InterPro" id="IPR026904">
    <property type="entry name" value="MnmG_C"/>
</dbReference>
<dbReference type="InterPro" id="IPR002218">
    <property type="entry name" value="MnmG-rel"/>
</dbReference>
<protein>
    <recommendedName>
        <fullName evidence="4 11">tRNA uridine 5-carboxymethylaminomethyl modification enzyme MnmG</fullName>
    </recommendedName>
    <alternativeName>
        <fullName evidence="10 11">Glucose-inhibited division protein A</fullName>
    </alternativeName>
</protein>
<evidence type="ECO:0000256" key="2">
    <source>
        <dbReference type="ARBA" id="ARBA00003717"/>
    </source>
</evidence>
<evidence type="ECO:0000256" key="1">
    <source>
        <dbReference type="ARBA" id="ARBA00001974"/>
    </source>
</evidence>
<dbReference type="EMBL" id="AZMC01000279">
    <property type="protein sequence ID" value="ETI86762.1"/>
    <property type="molecule type" value="Genomic_DNA"/>
</dbReference>
<dbReference type="AlphaFoldDB" id="W1TYU8"/>
<accession>W1TYU8</accession>
<dbReference type="GO" id="GO:0005829">
    <property type="term" value="C:cytosol"/>
    <property type="evidence" value="ECO:0007669"/>
    <property type="project" value="TreeGrafter"/>
</dbReference>
<evidence type="ECO:0000256" key="5">
    <source>
        <dbReference type="ARBA" id="ARBA00022630"/>
    </source>
</evidence>
<proteinExistence type="inferred from homology"/>
<evidence type="ECO:0000256" key="4">
    <source>
        <dbReference type="ARBA" id="ARBA00020461"/>
    </source>
</evidence>
<dbReference type="Pfam" id="PF21680">
    <property type="entry name" value="GIDA_C_1st"/>
    <property type="match status" value="1"/>
</dbReference>
<dbReference type="Proteomes" id="UP000018840">
    <property type="component" value="Unassembled WGS sequence"/>
</dbReference>
<comment type="function">
    <text evidence="2 11">NAD-binding protein involved in the addition of a carboxymethylaminomethyl (cmnm) group at the wobble position (U34) of certain tRNAs, forming tRNA-cmnm(5)s(2)U34.</text>
</comment>
<feature type="binding site" evidence="11">
    <location>
        <begin position="287"/>
        <end position="301"/>
    </location>
    <ligand>
        <name>NAD(+)</name>
        <dbReference type="ChEBI" id="CHEBI:57540"/>
    </ligand>
</feature>
<dbReference type="Gene3D" id="1.10.150.570">
    <property type="entry name" value="GidA associated domain, C-terminal subdomain"/>
    <property type="match status" value="1"/>
</dbReference>